<reference evidence="4" key="1">
    <citation type="submission" date="2025-08" db="UniProtKB">
        <authorList>
            <consortium name="RefSeq"/>
        </authorList>
    </citation>
    <scope>IDENTIFICATION</scope>
    <source>
        <tissue evidence="4">Leaves</tissue>
    </source>
</reference>
<proteinExistence type="predicted"/>
<name>A0A6P9EUF9_JUGRE</name>
<keyword evidence="3" id="KW-1185">Reference proteome</keyword>
<evidence type="ECO:0000313" key="3">
    <source>
        <dbReference type="Proteomes" id="UP000235220"/>
    </source>
</evidence>
<dbReference type="OrthoDB" id="1733298at2759"/>
<feature type="domain" description="RNase H type-1" evidence="1">
    <location>
        <begin position="152"/>
        <end position="274"/>
    </location>
</feature>
<dbReference type="InterPro" id="IPR044730">
    <property type="entry name" value="RNase_H-like_dom_plant"/>
</dbReference>
<accession>A0A6P9EUF9</accession>
<dbReference type="SUPFAM" id="SSF53098">
    <property type="entry name" value="Ribonuclease H-like"/>
    <property type="match status" value="1"/>
</dbReference>
<evidence type="ECO:0000259" key="1">
    <source>
        <dbReference type="Pfam" id="PF13456"/>
    </source>
</evidence>
<dbReference type="Gene3D" id="3.30.420.10">
    <property type="entry name" value="Ribonuclease H-like superfamily/Ribonuclease H"/>
    <property type="match status" value="1"/>
</dbReference>
<organism evidence="3 4">
    <name type="scientific">Juglans regia</name>
    <name type="common">English walnut</name>
    <dbReference type="NCBI Taxonomy" id="51240"/>
    <lineage>
        <taxon>Eukaryota</taxon>
        <taxon>Viridiplantae</taxon>
        <taxon>Streptophyta</taxon>
        <taxon>Embryophyta</taxon>
        <taxon>Tracheophyta</taxon>
        <taxon>Spermatophyta</taxon>
        <taxon>Magnoliopsida</taxon>
        <taxon>eudicotyledons</taxon>
        <taxon>Gunneridae</taxon>
        <taxon>Pentapetalae</taxon>
        <taxon>rosids</taxon>
        <taxon>fabids</taxon>
        <taxon>Fagales</taxon>
        <taxon>Juglandaceae</taxon>
        <taxon>Juglans</taxon>
    </lineage>
</organism>
<dbReference type="Pfam" id="PF13966">
    <property type="entry name" value="zf-RVT"/>
    <property type="match status" value="1"/>
</dbReference>
<dbReference type="InterPro" id="IPR052929">
    <property type="entry name" value="RNase_H-like_EbsB-rel"/>
</dbReference>
<protein>
    <submittedName>
        <fullName evidence="4">Uncharacterized protein LOC108990462</fullName>
    </submittedName>
</protein>
<feature type="domain" description="Reverse transcriptase zinc-binding" evidence="2">
    <location>
        <begin position="3"/>
        <end position="46"/>
    </location>
</feature>
<dbReference type="InterPro" id="IPR012337">
    <property type="entry name" value="RNaseH-like_sf"/>
</dbReference>
<evidence type="ECO:0000259" key="2">
    <source>
        <dbReference type="Pfam" id="PF13966"/>
    </source>
</evidence>
<evidence type="ECO:0000313" key="4">
    <source>
        <dbReference type="RefSeq" id="XP_035546232.1"/>
    </source>
</evidence>
<dbReference type="Pfam" id="PF13456">
    <property type="entry name" value="RVT_3"/>
    <property type="match status" value="1"/>
</dbReference>
<dbReference type="GeneID" id="108990462"/>
<dbReference type="InParanoid" id="A0A6P9EUF9"/>
<dbReference type="GO" id="GO:0003676">
    <property type="term" value="F:nucleic acid binding"/>
    <property type="evidence" value="ECO:0007669"/>
    <property type="project" value="InterPro"/>
</dbReference>
<dbReference type="GO" id="GO:0004523">
    <property type="term" value="F:RNA-DNA hybrid ribonuclease activity"/>
    <property type="evidence" value="ECO:0007669"/>
    <property type="project" value="InterPro"/>
</dbReference>
<dbReference type="RefSeq" id="XP_035546232.1">
    <property type="nucleotide sequence ID" value="XM_035690339.1"/>
</dbReference>
<dbReference type="InterPro" id="IPR002156">
    <property type="entry name" value="RNaseH_domain"/>
</dbReference>
<dbReference type="AlphaFoldDB" id="A0A6P9EUF9"/>
<dbReference type="InterPro" id="IPR036397">
    <property type="entry name" value="RNaseH_sf"/>
</dbReference>
<dbReference type="InterPro" id="IPR026960">
    <property type="entry name" value="RVT-Znf"/>
</dbReference>
<gene>
    <name evidence="4" type="primary">LOC108990462</name>
</gene>
<dbReference type="PANTHER" id="PTHR47074:SF48">
    <property type="entry name" value="POLYNUCLEOTIDYL TRANSFERASE, RIBONUCLEASE H-LIKE SUPERFAMILY PROTEIN"/>
    <property type="match status" value="1"/>
</dbReference>
<dbReference type="Proteomes" id="UP000235220">
    <property type="component" value="Chromosome 5"/>
</dbReference>
<dbReference type="PANTHER" id="PTHR47074">
    <property type="entry name" value="BNAC02G40300D PROTEIN"/>
    <property type="match status" value="1"/>
</dbReference>
<sequence>MKELLATRVNLSLRKITDSSSCPICKNDDESVMHAIWYCPAAADVWSESNIVIQKWSSYEIDLLKLWDSLVEKVSKDVLEETVMVMRNIWLRRNEFIFEGVFKSPSQVIKATRDELRVFQLVQHNAKQTPIPRVERGAVLWSRPRESFVKANWDAAMSKKDRKVGLGVVIRDEEGEILVAAREQINYLTDSATAECLALWKAMEVCRELNFNRVLFEGDAQVIVNAVNKGDEDYSSYGSVIEDAKKLLKAIENWSVNFVYRETNMAAHVLAQEALFLHTDIVWIEETPNCIRSIICKEKSCNEFIVQ</sequence>
<dbReference type="KEGG" id="jre:108990462"/>
<dbReference type="CDD" id="cd06222">
    <property type="entry name" value="RNase_H_like"/>
    <property type="match status" value="1"/>
</dbReference>